<comment type="caution">
    <text evidence="3">The sequence shown here is derived from an EMBL/GenBank/DDBJ whole genome shotgun (WGS) entry which is preliminary data.</text>
</comment>
<feature type="region of interest" description="Disordered" evidence="1">
    <location>
        <begin position="1"/>
        <end position="28"/>
    </location>
</feature>
<dbReference type="InterPro" id="IPR022742">
    <property type="entry name" value="Hydrolase_4"/>
</dbReference>
<accession>A0ABU7Z3M2</accession>
<dbReference type="RefSeq" id="WP_332900869.1">
    <property type="nucleotide sequence ID" value="NZ_JBAGLP010000105.1"/>
</dbReference>
<reference evidence="3" key="1">
    <citation type="journal article" date="2024" name="Antonie Van Leeuwenhoek">
        <title>Isoptericola haloaureus sp. nov., a dimorphic actinobacterium isolated from mangrove sediments of southeast India, implicating biosaline agricultural significance through nitrogen fixation and salt tolerance genes.</title>
        <authorList>
            <person name="Prathaban M."/>
            <person name="Prathiviraj R."/>
            <person name="Ravichandran M."/>
            <person name="Natarajan S.D."/>
            <person name="Sobanaa M."/>
            <person name="Hari Krishna Kumar S."/>
            <person name="Chandrasekar V."/>
            <person name="Selvin J."/>
        </authorList>
    </citation>
    <scope>NUCLEOTIDE SEQUENCE</scope>
    <source>
        <strain evidence="3">MP1014</strain>
    </source>
</reference>
<evidence type="ECO:0000313" key="3">
    <source>
        <dbReference type="EMBL" id="MEG3614009.1"/>
    </source>
</evidence>
<dbReference type="Pfam" id="PF12146">
    <property type="entry name" value="Hydrolase_4"/>
    <property type="match status" value="1"/>
</dbReference>
<gene>
    <name evidence="3" type="ORF">V5O49_02600</name>
</gene>
<keyword evidence="4" id="KW-1185">Reference proteome</keyword>
<organism evidence="3 4">
    <name type="scientific">Isoptericola haloaureus</name>
    <dbReference type="NCBI Taxonomy" id="1542902"/>
    <lineage>
        <taxon>Bacteria</taxon>
        <taxon>Bacillati</taxon>
        <taxon>Actinomycetota</taxon>
        <taxon>Actinomycetes</taxon>
        <taxon>Micrococcales</taxon>
        <taxon>Promicromonosporaceae</taxon>
        <taxon>Isoptericola</taxon>
    </lineage>
</organism>
<name>A0ABU7Z3M2_9MICO</name>
<dbReference type="GO" id="GO:0016787">
    <property type="term" value="F:hydrolase activity"/>
    <property type="evidence" value="ECO:0007669"/>
    <property type="project" value="UniProtKB-KW"/>
</dbReference>
<dbReference type="EMBL" id="JBAGLP010000105">
    <property type="protein sequence ID" value="MEG3614009.1"/>
    <property type="molecule type" value="Genomic_DNA"/>
</dbReference>
<feature type="domain" description="Serine aminopeptidase S33" evidence="2">
    <location>
        <begin position="79"/>
        <end position="219"/>
    </location>
</feature>
<dbReference type="InterPro" id="IPR029058">
    <property type="entry name" value="AB_hydrolase_fold"/>
</dbReference>
<evidence type="ECO:0000256" key="1">
    <source>
        <dbReference type="SAM" id="MobiDB-lite"/>
    </source>
</evidence>
<protein>
    <submittedName>
        <fullName evidence="3">Alpha/beta hydrolase</fullName>
    </submittedName>
</protein>
<reference evidence="3" key="2">
    <citation type="submission" date="2024-02" db="EMBL/GenBank/DDBJ databases">
        <authorList>
            <person name="Prathaban M."/>
            <person name="Mythili R."/>
            <person name="Sharmila Devi N."/>
            <person name="Sobanaa M."/>
            <person name="Prathiviraj R."/>
            <person name="Selvin J."/>
        </authorList>
    </citation>
    <scope>NUCLEOTIDE SEQUENCE</scope>
    <source>
        <strain evidence="3">MP1014</strain>
    </source>
</reference>
<sequence>MQDGGAQRVTGTPVTPTAGDAAPGRGPGWAPDVLPGFERWTLPLAPDFEGEVVATLVRPRPPQDPAVRADRPDVGVDLLYVHGWTDYFFQTHLADFWEGLGVRFHALDLRKYGRSLREHHTPGFVTRLETYDEDLEAALSAIGHGEHDRTDRRLVLMGHSTGGLVLSLWTAHHPGRAAALVLNSPWLEFQTRKVGRRVLEPGIRAHAALAPRSHLVNVDQGFYVRSISSRYEGVWDVDPAWRPDDGWRATPAWLSAIFDGHEEVAVGLDLEVPVLVMLSTRTIPPVRWSEEMLRADTVLDVEGIAERAARLGRLVTIARIEGALHDVTLSAPDVRAVVRRETERWFRAYVPPQQAEPEPPPEPRGWRRWFRALSPRSD</sequence>
<evidence type="ECO:0000259" key="2">
    <source>
        <dbReference type="Pfam" id="PF12146"/>
    </source>
</evidence>
<evidence type="ECO:0000313" key="4">
    <source>
        <dbReference type="Proteomes" id="UP001310387"/>
    </source>
</evidence>
<proteinExistence type="predicted"/>
<dbReference type="Gene3D" id="3.40.50.1820">
    <property type="entry name" value="alpha/beta hydrolase"/>
    <property type="match status" value="1"/>
</dbReference>
<keyword evidence="3" id="KW-0378">Hydrolase</keyword>
<dbReference type="SUPFAM" id="SSF53474">
    <property type="entry name" value="alpha/beta-Hydrolases"/>
    <property type="match status" value="1"/>
</dbReference>
<dbReference type="Proteomes" id="UP001310387">
    <property type="component" value="Unassembled WGS sequence"/>
</dbReference>